<evidence type="ECO:0008006" key="6">
    <source>
        <dbReference type="Google" id="ProtNLM"/>
    </source>
</evidence>
<evidence type="ECO:0000313" key="4">
    <source>
        <dbReference type="EMBL" id="AUH33081.1"/>
    </source>
</evidence>
<proteinExistence type="inferred from homology"/>
<dbReference type="OrthoDB" id="9800595at2"/>
<keyword evidence="2" id="KW-0418">Kinase</keyword>
<dbReference type="GO" id="GO:0004340">
    <property type="term" value="F:glucokinase activity"/>
    <property type="evidence" value="ECO:0007669"/>
    <property type="project" value="InterPro"/>
</dbReference>
<reference evidence="4 5" key="1">
    <citation type="submission" date="2017-12" db="EMBL/GenBank/DDBJ databases">
        <authorList>
            <person name="Hurst M.R.H."/>
        </authorList>
    </citation>
    <scope>NUCLEOTIDE SEQUENCE [LARGE SCALE GENOMIC DNA]</scope>
    <source>
        <strain evidence="4 5">BM15</strain>
    </source>
</reference>
<evidence type="ECO:0000256" key="3">
    <source>
        <dbReference type="RuleBase" id="RU004046"/>
    </source>
</evidence>
<keyword evidence="5" id="KW-1185">Reference proteome</keyword>
<dbReference type="InterPro" id="IPR043129">
    <property type="entry name" value="ATPase_NBD"/>
</dbReference>
<evidence type="ECO:0000256" key="2">
    <source>
        <dbReference type="ARBA" id="ARBA00022777"/>
    </source>
</evidence>
<organism evidence="4 5">
    <name type="scientific">Paracoccus tegillarcae</name>
    <dbReference type="NCBI Taxonomy" id="1529068"/>
    <lineage>
        <taxon>Bacteria</taxon>
        <taxon>Pseudomonadati</taxon>
        <taxon>Pseudomonadota</taxon>
        <taxon>Alphaproteobacteria</taxon>
        <taxon>Rhodobacterales</taxon>
        <taxon>Paracoccaceae</taxon>
        <taxon>Paracoccus</taxon>
    </lineage>
</organism>
<dbReference type="CDD" id="cd24008">
    <property type="entry name" value="ASKHA_NBD_GLK"/>
    <property type="match status" value="1"/>
</dbReference>
<comment type="similarity">
    <text evidence="3">Belongs to the bacterial glucokinase family.</text>
</comment>
<dbReference type="GO" id="GO:0005536">
    <property type="term" value="F:D-glucose binding"/>
    <property type="evidence" value="ECO:0007669"/>
    <property type="project" value="InterPro"/>
</dbReference>
<dbReference type="GO" id="GO:0005829">
    <property type="term" value="C:cytosol"/>
    <property type="evidence" value="ECO:0007669"/>
    <property type="project" value="TreeGrafter"/>
</dbReference>
<dbReference type="RefSeq" id="WP_101459754.1">
    <property type="nucleotide sequence ID" value="NZ_CP025408.1"/>
</dbReference>
<dbReference type="PANTHER" id="PTHR47690:SF1">
    <property type="entry name" value="GLUCOKINASE"/>
    <property type="match status" value="1"/>
</dbReference>
<dbReference type="Proteomes" id="UP000233742">
    <property type="component" value="Chromosome"/>
</dbReference>
<dbReference type="Pfam" id="PF02685">
    <property type="entry name" value="Glucokinase"/>
    <property type="match status" value="1"/>
</dbReference>
<keyword evidence="1" id="KW-0808">Transferase</keyword>
<sequence length="326" mass="35149">MSDLVCDLGGTHCRLGTSVNGALDVTKNRKFQNSDFNSLNEIIKQYMNASSVDAFDAVVIAMAAPVSGNVVTLTNLNWEISSDRICHDTQAREVNFINDFEALGYSLAQTDLLKQELIIQADSTAPQGTKLVLGAGTGFNCAARHAKGAVSTCEAGHTTFPISNEIDVIISRYFSQQYGRCSLDRVLSGSGIQTLYNIICLEMAITPRAIDSTAIVQSALRGNCRASVRTCDEFLRILGRTTGDLALMFLAHGGVYLTGGLTRALLPLLALHGNSFERNFTSKGRMADMMRSFSVSLIADDFQALRGCTEYRRSSGSSGGLGMDPQ</sequence>
<dbReference type="PANTHER" id="PTHR47690">
    <property type="entry name" value="GLUCOKINASE"/>
    <property type="match status" value="1"/>
</dbReference>
<evidence type="ECO:0000256" key="1">
    <source>
        <dbReference type="ARBA" id="ARBA00022679"/>
    </source>
</evidence>
<dbReference type="GO" id="GO:0006096">
    <property type="term" value="P:glycolytic process"/>
    <property type="evidence" value="ECO:0007669"/>
    <property type="project" value="InterPro"/>
</dbReference>
<name>A0A2K9F1S2_9RHOB</name>
<evidence type="ECO:0000313" key="5">
    <source>
        <dbReference type="Proteomes" id="UP000233742"/>
    </source>
</evidence>
<dbReference type="InterPro" id="IPR050201">
    <property type="entry name" value="Bacterial_glucokinase"/>
</dbReference>
<protein>
    <recommendedName>
        <fullName evidence="6">Glucokinase</fullName>
    </recommendedName>
</protein>
<gene>
    <name evidence="4" type="ORF">CUV01_06470</name>
</gene>
<dbReference type="EMBL" id="CP025408">
    <property type="protein sequence ID" value="AUH33081.1"/>
    <property type="molecule type" value="Genomic_DNA"/>
</dbReference>
<dbReference type="AlphaFoldDB" id="A0A2K9F1S2"/>
<dbReference type="KEGG" id="paro:CUV01_06470"/>
<dbReference type="SUPFAM" id="SSF53067">
    <property type="entry name" value="Actin-like ATPase domain"/>
    <property type="match status" value="1"/>
</dbReference>
<dbReference type="GO" id="GO:0005524">
    <property type="term" value="F:ATP binding"/>
    <property type="evidence" value="ECO:0007669"/>
    <property type="project" value="InterPro"/>
</dbReference>
<dbReference type="InterPro" id="IPR003836">
    <property type="entry name" value="Glucokinase"/>
</dbReference>
<dbReference type="Gene3D" id="3.30.420.40">
    <property type="match status" value="1"/>
</dbReference>
<dbReference type="Gene3D" id="3.40.367.20">
    <property type="match status" value="1"/>
</dbReference>
<accession>A0A2K9F1S2</accession>